<keyword evidence="2" id="KW-0813">Transport</keyword>
<dbReference type="GO" id="GO:0016020">
    <property type="term" value="C:membrane"/>
    <property type="evidence" value="ECO:0007669"/>
    <property type="project" value="UniProtKB-SubCell"/>
</dbReference>
<keyword evidence="9" id="KW-1185">Reference proteome</keyword>
<feature type="region of interest" description="Disordered" evidence="6">
    <location>
        <begin position="333"/>
        <end position="356"/>
    </location>
</feature>
<feature type="transmembrane region" description="Helical" evidence="7">
    <location>
        <begin position="21"/>
        <end position="44"/>
    </location>
</feature>
<comment type="caution">
    <text evidence="8">The sequence shown here is derived from an EMBL/GenBank/DDBJ whole genome shotgun (WGS) entry which is preliminary data.</text>
</comment>
<evidence type="ECO:0000256" key="1">
    <source>
        <dbReference type="ARBA" id="ARBA00004141"/>
    </source>
</evidence>
<dbReference type="PANTHER" id="PTHR23504">
    <property type="entry name" value="MAJOR FACILITATOR SUPERFAMILY DOMAIN-CONTAINING PROTEIN 10"/>
    <property type="match status" value="1"/>
</dbReference>
<evidence type="ECO:0000256" key="6">
    <source>
        <dbReference type="SAM" id="MobiDB-lite"/>
    </source>
</evidence>
<dbReference type="InterPro" id="IPR011701">
    <property type="entry name" value="MFS"/>
</dbReference>
<gene>
    <name evidence="8" type="ORF">GE061_004648</name>
</gene>
<feature type="transmembrane region" description="Helical" evidence="7">
    <location>
        <begin position="197"/>
        <end position="219"/>
    </location>
</feature>
<evidence type="ECO:0000313" key="9">
    <source>
        <dbReference type="Proteomes" id="UP000466442"/>
    </source>
</evidence>
<evidence type="ECO:0000313" key="8">
    <source>
        <dbReference type="EMBL" id="KAF6202250.1"/>
    </source>
</evidence>
<dbReference type="Proteomes" id="UP000466442">
    <property type="component" value="Linkage Group LG12"/>
</dbReference>
<dbReference type="PANTHER" id="PTHR23504:SF1">
    <property type="entry name" value="GH21943P-RELATED"/>
    <property type="match status" value="1"/>
</dbReference>
<name>A0A8S9WZA9_APOLU</name>
<feature type="transmembrane region" description="Helical" evidence="7">
    <location>
        <begin position="50"/>
        <end position="71"/>
    </location>
</feature>
<keyword evidence="4 7" id="KW-1133">Transmembrane helix</keyword>
<keyword evidence="5 7" id="KW-0472">Membrane</keyword>
<evidence type="ECO:0000256" key="7">
    <source>
        <dbReference type="SAM" id="Phobius"/>
    </source>
</evidence>
<evidence type="ECO:0000256" key="2">
    <source>
        <dbReference type="ARBA" id="ARBA00022448"/>
    </source>
</evidence>
<accession>A0A8S9WZA9</accession>
<dbReference type="AlphaFoldDB" id="A0A8S9WZA9"/>
<organism evidence="8 9">
    <name type="scientific">Apolygus lucorum</name>
    <name type="common">Small green plant bug</name>
    <name type="synonym">Lygocoris lucorum</name>
    <dbReference type="NCBI Taxonomy" id="248454"/>
    <lineage>
        <taxon>Eukaryota</taxon>
        <taxon>Metazoa</taxon>
        <taxon>Ecdysozoa</taxon>
        <taxon>Arthropoda</taxon>
        <taxon>Hexapoda</taxon>
        <taxon>Insecta</taxon>
        <taxon>Pterygota</taxon>
        <taxon>Neoptera</taxon>
        <taxon>Paraneoptera</taxon>
        <taxon>Hemiptera</taxon>
        <taxon>Heteroptera</taxon>
        <taxon>Panheteroptera</taxon>
        <taxon>Cimicomorpha</taxon>
        <taxon>Miridae</taxon>
        <taxon>Mirini</taxon>
        <taxon>Apolygus</taxon>
    </lineage>
</organism>
<dbReference type="InterPro" id="IPR001958">
    <property type="entry name" value="Tet-R_TetA/multi-R_MdtG-like"/>
</dbReference>
<dbReference type="Pfam" id="PF07690">
    <property type="entry name" value="MFS_1"/>
    <property type="match status" value="1"/>
</dbReference>
<reference evidence="8" key="1">
    <citation type="journal article" date="2021" name="Mol. Ecol. Resour.">
        <title>Apolygus lucorum genome provides insights into omnivorousness and mesophyll feeding.</title>
        <authorList>
            <person name="Liu Y."/>
            <person name="Liu H."/>
            <person name="Wang H."/>
            <person name="Huang T."/>
            <person name="Liu B."/>
            <person name="Yang B."/>
            <person name="Yin L."/>
            <person name="Li B."/>
            <person name="Zhang Y."/>
            <person name="Zhang S."/>
            <person name="Jiang F."/>
            <person name="Zhang X."/>
            <person name="Ren Y."/>
            <person name="Wang B."/>
            <person name="Wang S."/>
            <person name="Lu Y."/>
            <person name="Wu K."/>
            <person name="Fan W."/>
            <person name="Wang G."/>
        </authorList>
    </citation>
    <scope>NUCLEOTIDE SEQUENCE</scope>
    <source>
        <strain evidence="8">12Hb</strain>
    </source>
</reference>
<feature type="transmembrane region" description="Helical" evidence="7">
    <location>
        <begin position="108"/>
        <end position="133"/>
    </location>
</feature>
<evidence type="ECO:0008006" key="10">
    <source>
        <dbReference type="Google" id="ProtNLM"/>
    </source>
</evidence>
<dbReference type="GO" id="GO:0022857">
    <property type="term" value="F:transmembrane transporter activity"/>
    <property type="evidence" value="ECO:0007669"/>
    <property type="project" value="InterPro"/>
</dbReference>
<feature type="transmembrane region" description="Helical" evidence="7">
    <location>
        <begin position="289"/>
        <end position="307"/>
    </location>
</feature>
<dbReference type="OrthoDB" id="419616at2759"/>
<feature type="transmembrane region" description="Helical" evidence="7">
    <location>
        <begin position="139"/>
        <end position="162"/>
    </location>
</feature>
<feature type="transmembrane region" description="Helical" evidence="7">
    <location>
        <begin position="240"/>
        <end position="258"/>
    </location>
</feature>
<comment type="subcellular location">
    <subcellularLocation>
        <location evidence="1">Membrane</location>
        <topology evidence="1">Multi-pass membrane protein</topology>
    </subcellularLocation>
</comment>
<dbReference type="Gene3D" id="1.20.1250.20">
    <property type="entry name" value="MFS general substrate transporter like domains"/>
    <property type="match status" value="1"/>
</dbReference>
<dbReference type="SUPFAM" id="SSF103473">
    <property type="entry name" value="MFS general substrate transporter"/>
    <property type="match status" value="1"/>
</dbReference>
<proteinExistence type="predicted"/>
<dbReference type="EMBL" id="WIXP02000012">
    <property type="protein sequence ID" value="KAF6202250.1"/>
    <property type="molecule type" value="Genomic_DNA"/>
</dbReference>
<dbReference type="PRINTS" id="PR01035">
    <property type="entry name" value="TCRTETA"/>
</dbReference>
<evidence type="ECO:0000256" key="3">
    <source>
        <dbReference type="ARBA" id="ARBA00022692"/>
    </source>
</evidence>
<sequence>MYCGRIRCIKRFDALLSRYPGHLQVSATFAASMVISPALGAYIMSVYSESVVVALATAIALLDVFFILVAVPESLPEKVRPSSWGAPISWEQADPFAALRKVGKDRTVLMLCVTVFLSYLPEAGQYSCIFMYLKRVMGFSDVMVAIFIATVGIFSVCAQLVLGMLIRTLGSKHTIMLGLLFEMLQLMWYGFGSQTWMMWAAGTLASISSITYPAISAFVSMHSDADKQGLVQGMVTGMRGLCNGLGPAMFGVIFYIFHVDLNYDPPRYDNNTAGQHVDVTPQLVPGPPFVFGAFLVICALLVAAFIPETPSKGITLRPTNRRQSGLSMEVHYEMERSKKHDGHSPLSPLVDNSALL</sequence>
<protein>
    <recommendedName>
        <fullName evidence="10">Major facilitator superfamily (MFS) profile domain-containing protein</fullName>
    </recommendedName>
</protein>
<evidence type="ECO:0000256" key="4">
    <source>
        <dbReference type="ARBA" id="ARBA00022989"/>
    </source>
</evidence>
<dbReference type="InterPro" id="IPR036259">
    <property type="entry name" value="MFS_trans_sf"/>
</dbReference>
<evidence type="ECO:0000256" key="5">
    <source>
        <dbReference type="ARBA" id="ARBA00023136"/>
    </source>
</evidence>
<feature type="transmembrane region" description="Helical" evidence="7">
    <location>
        <begin position="174"/>
        <end position="191"/>
    </location>
</feature>
<keyword evidence="3 7" id="KW-0812">Transmembrane</keyword>